<feature type="transmembrane region" description="Helical" evidence="1">
    <location>
        <begin position="277"/>
        <end position="296"/>
    </location>
</feature>
<organism evidence="2 3">
    <name type="scientific">Planococcus massiliensis</name>
    <dbReference type="NCBI Taxonomy" id="1499687"/>
    <lineage>
        <taxon>Bacteria</taxon>
        <taxon>Bacillati</taxon>
        <taxon>Bacillota</taxon>
        <taxon>Bacilli</taxon>
        <taxon>Bacillales</taxon>
        <taxon>Caryophanaceae</taxon>
        <taxon>Planococcus</taxon>
    </lineage>
</organism>
<keyword evidence="1" id="KW-1133">Transmembrane helix</keyword>
<reference evidence="2 3" key="1">
    <citation type="submission" date="2014-09" db="EMBL/GenBank/DDBJ databases">
        <authorList>
            <person name="Urmite Genomes Urmite Genomes"/>
        </authorList>
    </citation>
    <scope>NUCLEOTIDE SEQUENCE [LARGE SCALE GENOMIC DNA]</scope>
    <source>
        <strain evidence="2 3">ES2</strain>
    </source>
</reference>
<keyword evidence="1" id="KW-0472">Membrane</keyword>
<evidence type="ECO:0000256" key="1">
    <source>
        <dbReference type="SAM" id="Phobius"/>
    </source>
</evidence>
<feature type="transmembrane region" description="Helical" evidence="1">
    <location>
        <begin position="141"/>
        <end position="162"/>
    </location>
</feature>
<feature type="transmembrane region" description="Helical" evidence="1">
    <location>
        <begin position="362"/>
        <end position="385"/>
    </location>
</feature>
<evidence type="ECO:0000313" key="3">
    <source>
        <dbReference type="Proteomes" id="UP000043699"/>
    </source>
</evidence>
<feature type="transmembrane region" description="Helical" evidence="1">
    <location>
        <begin position="302"/>
        <end position="319"/>
    </location>
</feature>
<protein>
    <submittedName>
        <fullName evidence="2">Uncharacterized protein</fullName>
    </submittedName>
</protein>
<dbReference type="STRING" id="1499687.BN1080_00952"/>
<name>A0A098EJN8_9BACL</name>
<gene>
    <name evidence="2" type="ORF">BN1080_00952</name>
</gene>
<feature type="transmembrane region" description="Helical" evidence="1">
    <location>
        <begin position="56"/>
        <end position="77"/>
    </location>
</feature>
<feature type="transmembrane region" description="Helical" evidence="1">
    <location>
        <begin position="83"/>
        <end position="100"/>
    </location>
</feature>
<evidence type="ECO:0000313" key="2">
    <source>
        <dbReference type="EMBL" id="CEG22032.1"/>
    </source>
</evidence>
<dbReference type="EMBL" id="CCXS01000001">
    <property type="protein sequence ID" value="CEG22032.1"/>
    <property type="molecule type" value="Genomic_DNA"/>
</dbReference>
<accession>A0A098EJN8</accession>
<feature type="transmembrane region" description="Helical" evidence="1">
    <location>
        <begin position="238"/>
        <end position="256"/>
    </location>
</feature>
<dbReference type="Proteomes" id="UP000043699">
    <property type="component" value="Unassembled WGS sequence"/>
</dbReference>
<sequence>MVFVIVWSFLFPLSLSNNTSYLTGVLIIMLSSIITALGYFKYFKYNLILFSDQKQYISLVSNSITRIVTTIIQIILILNETNVVFVVLMTPLFSIIRLMWMKNHVIKYYRFLDENAPPNYIAIKQKWNSLTINVSNMLKTIVPIIFITIMFGFEYASIFTIYSMVFHIGRSIVDISCNGISATMGNIVIEGDAKKNERIYLYSSNMIFIITSIFFVCFWFLTLPFIDVYIGEASDISYYAPLLVISLIVNESLSNLNFTPNLLIRATGKYKETSRSAVLEVFAAIILTPFACYFFGFQGALFGSIVASLIRTIYITWYCRKKILSISFNELFKNLFVYIIAITISILTLNQIEFKILSYVDWILYALLIGVSTLIITLIMSLIFFKKNILYTFAVFNIRGTSKNIR</sequence>
<feature type="transmembrane region" description="Helical" evidence="1">
    <location>
        <begin position="168"/>
        <end position="189"/>
    </location>
</feature>
<dbReference type="AlphaFoldDB" id="A0A098EJN8"/>
<feature type="transmembrane region" description="Helical" evidence="1">
    <location>
        <begin position="201"/>
        <end position="226"/>
    </location>
</feature>
<feature type="transmembrane region" description="Helical" evidence="1">
    <location>
        <begin position="331"/>
        <end position="350"/>
    </location>
</feature>
<keyword evidence="3" id="KW-1185">Reference proteome</keyword>
<proteinExistence type="predicted"/>
<keyword evidence="1" id="KW-0812">Transmembrane</keyword>
<feature type="transmembrane region" description="Helical" evidence="1">
    <location>
        <begin position="26"/>
        <end position="44"/>
    </location>
</feature>